<dbReference type="EMBL" id="SBHX01000114">
    <property type="protein sequence ID" value="RWX21368.1"/>
    <property type="molecule type" value="Genomic_DNA"/>
</dbReference>
<evidence type="ECO:0000256" key="4">
    <source>
        <dbReference type="ARBA" id="ARBA00022679"/>
    </source>
</evidence>
<name>A0A444HIR2_RHILE</name>
<protein>
    <recommendedName>
        <fullName evidence="2">histidine kinase</fullName>
        <ecNumber evidence="2">2.7.13.3</ecNumber>
    </recommendedName>
</protein>
<keyword evidence="5" id="KW-0547">Nucleotide-binding</keyword>
<evidence type="ECO:0000256" key="8">
    <source>
        <dbReference type="ARBA" id="ARBA00023012"/>
    </source>
</evidence>
<reference evidence="10 11" key="1">
    <citation type="submission" date="2019-01" db="EMBL/GenBank/DDBJ databases">
        <title>RHIZO-ID as a novel technology for direct rhizobia identification.</title>
        <authorList>
            <person name="De Meyer S.E."/>
        </authorList>
    </citation>
    <scope>NUCLEOTIDE SEQUENCE [LARGE SCALE GENOMIC DNA]</scope>
    <source>
        <strain evidence="10 11">WSM448</strain>
    </source>
</reference>
<keyword evidence="7 10" id="KW-0067">ATP-binding</keyword>
<comment type="catalytic activity">
    <reaction evidence="1">
        <text>ATP + protein L-histidine = ADP + protein N-phospho-L-histidine.</text>
        <dbReference type="EC" id="2.7.13.3"/>
    </reaction>
</comment>
<dbReference type="GO" id="GO:0005524">
    <property type="term" value="F:ATP binding"/>
    <property type="evidence" value="ECO:0007669"/>
    <property type="project" value="UniProtKB-KW"/>
</dbReference>
<dbReference type="PROSITE" id="PS50109">
    <property type="entry name" value="HIS_KIN"/>
    <property type="match status" value="1"/>
</dbReference>
<evidence type="ECO:0000256" key="1">
    <source>
        <dbReference type="ARBA" id="ARBA00000085"/>
    </source>
</evidence>
<evidence type="ECO:0000313" key="10">
    <source>
        <dbReference type="EMBL" id="RWX21368.1"/>
    </source>
</evidence>
<dbReference type="Proteomes" id="UP000283817">
    <property type="component" value="Unassembled WGS sequence"/>
</dbReference>
<dbReference type="InterPro" id="IPR036890">
    <property type="entry name" value="HATPase_C_sf"/>
</dbReference>
<dbReference type="InterPro" id="IPR004358">
    <property type="entry name" value="Sig_transdc_His_kin-like_C"/>
</dbReference>
<dbReference type="SUPFAM" id="SSF55874">
    <property type="entry name" value="ATPase domain of HSP90 chaperone/DNA topoisomerase II/histidine kinase"/>
    <property type="match status" value="1"/>
</dbReference>
<dbReference type="InterPro" id="IPR005467">
    <property type="entry name" value="His_kinase_dom"/>
</dbReference>
<dbReference type="InterPro" id="IPR003594">
    <property type="entry name" value="HATPase_dom"/>
</dbReference>
<sequence>MILVVVADTGPGVDTPKVDQIFDAFFTTKPDGLGMGLSICRSIIEAHGGRLWMSPNDPAGSVFSFTLKVTGLRDPSQE</sequence>
<evidence type="ECO:0000256" key="5">
    <source>
        <dbReference type="ARBA" id="ARBA00022741"/>
    </source>
</evidence>
<dbReference type="AlphaFoldDB" id="A0A444HIR2"/>
<evidence type="ECO:0000313" key="11">
    <source>
        <dbReference type="Proteomes" id="UP000283817"/>
    </source>
</evidence>
<keyword evidence="3" id="KW-0597">Phosphoprotein</keyword>
<comment type="caution">
    <text evidence="10">The sequence shown here is derived from an EMBL/GenBank/DDBJ whole genome shotgun (WGS) entry which is preliminary data.</text>
</comment>
<keyword evidence="4" id="KW-0808">Transferase</keyword>
<dbReference type="GO" id="GO:0004673">
    <property type="term" value="F:protein histidine kinase activity"/>
    <property type="evidence" value="ECO:0007669"/>
    <property type="project" value="UniProtKB-EC"/>
</dbReference>
<evidence type="ECO:0000256" key="6">
    <source>
        <dbReference type="ARBA" id="ARBA00022777"/>
    </source>
</evidence>
<gene>
    <name evidence="10" type="ORF">EHI47_36495</name>
</gene>
<dbReference type="SMART" id="SM00387">
    <property type="entry name" value="HATPase_c"/>
    <property type="match status" value="1"/>
</dbReference>
<keyword evidence="6" id="KW-0418">Kinase</keyword>
<dbReference type="PANTHER" id="PTHR43065:SF10">
    <property type="entry name" value="PEROXIDE STRESS-ACTIVATED HISTIDINE KINASE MAK3"/>
    <property type="match status" value="1"/>
</dbReference>
<dbReference type="EC" id="2.7.13.3" evidence="2"/>
<keyword evidence="8" id="KW-0902">Two-component regulatory system</keyword>
<evidence type="ECO:0000256" key="3">
    <source>
        <dbReference type="ARBA" id="ARBA00022553"/>
    </source>
</evidence>
<feature type="domain" description="Histidine kinase" evidence="9">
    <location>
        <begin position="1"/>
        <end position="71"/>
    </location>
</feature>
<evidence type="ECO:0000256" key="2">
    <source>
        <dbReference type="ARBA" id="ARBA00012438"/>
    </source>
</evidence>
<dbReference type="PRINTS" id="PR00344">
    <property type="entry name" value="BCTRLSENSOR"/>
</dbReference>
<dbReference type="GO" id="GO:0000160">
    <property type="term" value="P:phosphorelay signal transduction system"/>
    <property type="evidence" value="ECO:0007669"/>
    <property type="project" value="UniProtKB-KW"/>
</dbReference>
<dbReference type="Gene3D" id="3.30.565.10">
    <property type="entry name" value="Histidine kinase-like ATPase, C-terminal domain"/>
    <property type="match status" value="1"/>
</dbReference>
<evidence type="ECO:0000256" key="7">
    <source>
        <dbReference type="ARBA" id="ARBA00022840"/>
    </source>
</evidence>
<dbReference type="PANTHER" id="PTHR43065">
    <property type="entry name" value="SENSOR HISTIDINE KINASE"/>
    <property type="match status" value="1"/>
</dbReference>
<organism evidence="10 11">
    <name type="scientific">Rhizobium leguminosarum</name>
    <dbReference type="NCBI Taxonomy" id="384"/>
    <lineage>
        <taxon>Bacteria</taxon>
        <taxon>Pseudomonadati</taxon>
        <taxon>Pseudomonadota</taxon>
        <taxon>Alphaproteobacteria</taxon>
        <taxon>Hyphomicrobiales</taxon>
        <taxon>Rhizobiaceae</taxon>
        <taxon>Rhizobium/Agrobacterium group</taxon>
        <taxon>Rhizobium</taxon>
    </lineage>
</organism>
<accession>A0A444HIR2</accession>
<dbReference type="Pfam" id="PF02518">
    <property type="entry name" value="HATPase_c"/>
    <property type="match status" value="1"/>
</dbReference>
<evidence type="ECO:0000259" key="9">
    <source>
        <dbReference type="PROSITE" id="PS50109"/>
    </source>
</evidence>
<proteinExistence type="predicted"/>